<dbReference type="EMBL" id="BMJB01000004">
    <property type="protein sequence ID" value="GGA79930.1"/>
    <property type="molecule type" value="Genomic_DNA"/>
</dbReference>
<accession>A0A916WAC0</accession>
<dbReference type="Gene3D" id="3.10.580.10">
    <property type="entry name" value="CBS-domain"/>
    <property type="match status" value="1"/>
</dbReference>
<dbReference type="SMART" id="SM00116">
    <property type="entry name" value="CBS"/>
    <property type="match status" value="2"/>
</dbReference>
<evidence type="ECO:0000259" key="3">
    <source>
        <dbReference type="PROSITE" id="PS51371"/>
    </source>
</evidence>
<gene>
    <name evidence="4" type="ORF">GCM10011507_33990</name>
</gene>
<dbReference type="InterPro" id="IPR046342">
    <property type="entry name" value="CBS_dom_sf"/>
</dbReference>
<dbReference type="CDD" id="cd04623">
    <property type="entry name" value="CBS_pair_bac_euk"/>
    <property type="match status" value="1"/>
</dbReference>
<evidence type="ECO:0000256" key="2">
    <source>
        <dbReference type="PROSITE-ProRule" id="PRU00703"/>
    </source>
</evidence>
<organism evidence="4 5">
    <name type="scientific">Edaphobacter acidisoli</name>
    <dbReference type="NCBI Taxonomy" id="2040573"/>
    <lineage>
        <taxon>Bacteria</taxon>
        <taxon>Pseudomonadati</taxon>
        <taxon>Acidobacteriota</taxon>
        <taxon>Terriglobia</taxon>
        <taxon>Terriglobales</taxon>
        <taxon>Acidobacteriaceae</taxon>
        <taxon>Edaphobacter</taxon>
    </lineage>
</organism>
<dbReference type="InterPro" id="IPR051257">
    <property type="entry name" value="Diverse_CBS-Domain"/>
</dbReference>
<dbReference type="Proteomes" id="UP000648801">
    <property type="component" value="Unassembled WGS sequence"/>
</dbReference>
<dbReference type="SUPFAM" id="SSF54631">
    <property type="entry name" value="CBS-domain pair"/>
    <property type="match status" value="1"/>
</dbReference>
<dbReference type="PANTHER" id="PTHR43080:SF2">
    <property type="entry name" value="CBS DOMAIN-CONTAINING PROTEIN"/>
    <property type="match status" value="1"/>
</dbReference>
<dbReference type="RefSeq" id="WP_188760732.1">
    <property type="nucleotide sequence ID" value="NZ_BMJB01000004.1"/>
</dbReference>
<feature type="domain" description="CBS" evidence="3">
    <location>
        <begin position="80"/>
        <end position="137"/>
    </location>
</feature>
<name>A0A916WAC0_9BACT</name>
<feature type="domain" description="CBS" evidence="3">
    <location>
        <begin position="14"/>
        <end position="71"/>
    </location>
</feature>
<evidence type="ECO:0000313" key="5">
    <source>
        <dbReference type="Proteomes" id="UP000648801"/>
    </source>
</evidence>
<proteinExistence type="predicted"/>
<evidence type="ECO:0000313" key="4">
    <source>
        <dbReference type="EMBL" id="GGA79930.1"/>
    </source>
</evidence>
<evidence type="ECO:0000256" key="1">
    <source>
        <dbReference type="ARBA" id="ARBA00023122"/>
    </source>
</evidence>
<dbReference type="PROSITE" id="PS51371">
    <property type="entry name" value="CBS"/>
    <property type="match status" value="2"/>
</dbReference>
<keyword evidence="1 2" id="KW-0129">CBS domain</keyword>
<dbReference type="InterPro" id="IPR044725">
    <property type="entry name" value="CBSX3_CBS_dom"/>
</dbReference>
<dbReference type="Pfam" id="PF00571">
    <property type="entry name" value="CBS"/>
    <property type="match status" value="2"/>
</dbReference>
<reference evidence="4" key="1">
    <citation type="journal article" date="2014" name="Int. J. Syst. Evol. Microbiol.">
        <title>Complete genome sequence of Corynebacterium casei LMG S-19264T (=DSM 44701T), isolated from a smear-ripened cheese.</title>
        <authorList>
            <consortium name="US DOE Joint Genome Institute (JGI-PGF)"/>
            <person name="Walter F."/>
            <person name="Albersmeier A."/>
            <person name="Kalinowski J."/>
            <person name="Ruckert C."/>
        </authorList>
    </citation>
    <scope>NUCLEOTIDE SEQUENCE</scope>
    <source>
        <strain evidence="4">CGMCC 1.15447</strain>
    </source>
</reference>
<dbReference type="AlphaFoldDB" id="A0A916WAC0"/>
<reference evidence="4" key="2">
    <citation type="submission" date="2020-09" db="EMBL/GenBank/DDBJ databases">
        <authorList>
            <person name="Sun Q."/>
            <person name="Zhou Y."/>
        </authorList>
    </citation>
    <scope>NUCLEOTIDE SEQUENCE</scope>
    <source>
        <strain evidence="4">CGMCC 1.15447</strain>
    </source>
</reference>
<protein>
    <submittedName>
        <fullName evidence="4">Inosine-5-monophosphate dehydrogenase</fullName>
    </submittedName>
</protein>
<dbReference type="InterPro" id="IPR000644">
    <property type="entry name" value="CBS_dom"/>
</dbReference>
<sequence>MSELTTTVGALLQQKPVQVWSIEPDASVYRAIEMMADKQVGALLVIDKGVLRGIVSERDYARKVILRGHSSKETSVAEIMTSPVIFISRNHTVGDCMRIVTKNRIRHLPVLKDGEVVGMISIGDLVNWVITEQENTIRHLEAYISGSAT</sequence>
<comment type="caution">
    <text evidence="4">The sequence shown here is derived from an EMBL/GenBank/DDBJ whole genome shotgun (WGS) entry which is preliminary data.</text>
</comment>
<dbReference type="PANTHER" id="PTHR43080">
    <property type="entry name" value="CBS DOMAIN-CONTAINING PROTEIN CBSX3, MITOCHONDRIAL"/>
    <property type="match status" value="1"/>
</dbReference>
<keyword evidence="5" id="KW-1185">Reference proteome</keyword>